<keyword evidence="2" id="KW-1185">Reference proteome</keyword>
<reference evidence="1 2" key="1">
    <citation type="journal article" date="2016" name="BMC Genomics">
        <title>Comparative genomics reveals Cyclospora cayetanensis possesses coccidia-like metabolism and invasion components but unique surface antigens.</title>
        <authorList>
            <person name="Liu S."/>
            <person name="Wang L."/>
            <person name="Zheng H."/>
            <person name="Xu Z."/>
            <person name="Roellig D.M."/>
            <person name="Li N."/>
            <person name="Frace M.A."/>
            <person name="Tang K."/>
            <person name="Arrowood M.J."/>
            <person name="Moss D.M."/>
            <person name="Zhang L."/>
            <person name="Feng Y."/>
            <person name="Xiao L."/>
        </authorList>
    </citation>
    <scope>NUCLEOTIDE SEQUENCE [LARGE SCALE GENOMIC DNA]</scope>
    <source>
        <strain evidence="1 2">CHN_HEN01</strain>
    </source>
</reference>
<organism evidence="1 2">
    <name type="scientific">Cyclospora cayetanensis</name>
    <dbReference type="NCBI Taxonomy" id="88456"/>
    <lineage>
        <taxon>Eukaryota</taxon>
        <taxon>Sar</taxon>
        <taxon>Alveolata</taxon>
        <taxon>Apicomplexa</taxon>
        <taxon>Conoidasida</taxon>
        <taxon>Coccidia</taxon>
        <taxon>Eucoccidiorida</taxon>
        <taxon>Eimeriorina</taxon>
        <taxon>Eimeriidae</taxon>
        <taxon>Cyclospora</taxon>
    </lineage>
</organism>
<protein>
    <submittedName>
        <fullName evidence="1">Uncharacterized protein</fullName>
    </submittedName>
</protein>
<sequence>MTTSCQQDRHLLVADALRSLDAPEHPIALAKTLASWPKPQEEIKRHLNDLSKSKVDGPTSAFGHKQVLMQKEEGRWELNASLQVQRHPNTAFNEATKKRWTAVYMNDVLAFGFQEHLLHDRCSSLHLPQKGQPMTWTEEAEAAAKAPIDLL</sequence>
<name>A0A1D3CW78_9EIME</name>
<gene>
    <name evidence="1" type="ORF">cyc_03816</name>
</gene>
<comment type="caution">
    <text evidence="1">The sequence shown here is derived from an EMBL/GenBank/DDBJ whole genome shotgun (WGS) entry which is preliminary data.</text>
</comment>
<dbReference type="Proteomes" id="UP000095192">
    <property type="component" value="Unassembled WGS sequence"/>
</dbReference>
<evidence type="ECO:0000313" key="2">
    <source>
        <dbReference type="Proteomes" id="UP000095192"/>
    </source>
</evidence>
<dbReference type="VEuPathDB" id="ToxoDB:cyc_03816"/>
<proteinExistence type="predicted"/>
<dbReference type="AlphaFoldDB" id="A0A1D3CW78"/>
<dbReference type="EMBL" id="JROU02001719">
    <property type="protein sequence ID" value="OEH75455.1"/>
    <property type="molecule type" value="Genomic_DNA"/>
</dbReference>
<dbReference type="InParanoid" id="A0A1D3CW78"/>
<accession>A0A1D3CW78</accession>
<evidence type="ECO:0000313" key="1">
    <source>
        <dbReference type="EMBL" id="OEH75455.1"/>
    </source>
</evidence>